<dbReference type="Gene3D" id="3.60.10.10">
    <property type="entry name" value="Endonuclease/exonuclease/phosphatase"/>
    <property type="match status" value="1"/>
</dbReference>
<gene>
    <name evidence="3" type="ORF">H4Q32_020505</name>
</gene>
<proteinExistence type="predicted"/>
<keyword evidence="4" id="KW-1185">Reference proteome</keyword>
<dbReference type="InterPro" id="IPR036691">
    <property type="entry name" value="Endo/exonu/phosph_ase_sf"/>
</dbReference>
<dbReference type="CDD" id="cd01650">
    <property type="entry name" value="RT_nLTR_like"/>
    <property type="match status" value="1"/>
</dbReference>
<evidence type="ECO:0000259" key="2">
    <source>
        <dbReference type="PROSITE" id="PS50878"/>
    </source>
</evidence>
<protein>
    <submittedName>
        <fullName evidence="3">LINE-1 retrotransposable element ORF2 protein</fullName>
    </submittedName>
</protein>
<dbReference type="InterPro" id="IPR000477">
    <property type="entry name" value="RT_dom"/>
</dbReference>
<dbReference type="EMBL" id="JACTAM010000024">
    <property type="protein sequence ID" value="KAI2649267.1"/>
    <property type="molecule type" value="Genomic_DNA"/>
</dbReference>
<dbReference type="PANTHER" id="PTHR47027">
    <property type="entry name" value="REVERSE TRANSCRIPTASE DOMAIN-CONTAINING PROTEIN"/>
    <property type="match status" value="1"/>
</dbReference>
<sequence length="928" mass="104620">MAVSYDWALHKIGTAEPHETDSTFTLKGYPSAPQPNSCHVFWEHYSAFEILPWRRAGVGLLIAPQLSRHVLEFTPVDERVVSLCLRVGDRSLTVVCAYGPNGSTEYPAFLESLGGVLESSPIGDSVVLLGDLNAHVGNSSDTWRGVIGRNGPPDLNPSGVLLLDFCASHGLSITNTMFEHKGVHQYTWYQDTLGRRSMIDFVVASSDLWPYVLDTRVKRGAELSTDHHLVVSWIRWRGRKLDRLGRPKRTVRVCWEGLAEPPVREVFNSHLRQSFNQIPREDGDIESEWTMFSASIVNAAVRSCGCRVSGASRGGNPRTRWWTSEVRDAVRLKKESYRAWLVRGTPEAAEGYWCAKRTAARVVVEAKTRVWEEFVGGGNLLTSTGDIVGRWKEYFEDLLNSINTSSIEENNNTSSIEEAEAGGSEADSTISRAEVAEVVEKLPGGKAPGVDEICPEYLKSLDVVGLSWLTRLCNIVWRLGTVPLDWQTGVVVPLFKKGDRRVCSNYRGITLLSLPGKVYARVLERRIRLIVEPRIQEEQCGFRPGHGTMDQLYTLFRVLEGSWEFAQPVHMCFVDLEKAFDRVPRGVLWGVLWEYGVRGPLLRAVRSLYDRSRSLVCIAGSKSDLFPVRVGLRQGCPLSPVLFIIFMDRISRRSQGLEGVWFGDHRISSLLFVDDVVLLASSNQDLQRALGRFAAQCEAAGMGISTSKSEVMVLSWKRVACPLQVGGESLPQVEEFKYLEVLFTSEGRIEREIDRRIGAASAVMRSLYRSVVVKKELSSIYRSIYVPTLTYGHELWVMTERIRSRIQAAEMSFLCRVAGRSLRDRVRSSVTREELGVDPLLLHIERGQLRWLGHLFRMSPGHLPGEVFRACPTWRRPRGRPRTRWRDYVSWLAWERLGVPPEELEEVSGEREVWASLLRLLPPRPGSG</sequence>
<feature type="region of interest" description="Disordered" evidence="1">
    <location>
        <begin position="409"/>
        <end position="429"/>
    </location>
</feature>
<name>A0ABQ8LEZ5_LABRO</name>
<reference evidence="3 4" key="1">
    <citation type="submission" date="2022-01" db="EMBL/GenBank/DDBJ databases">
        <title>A high-quality chromosome-level genome assembly of rohu carp, Labeo rohita.</title>
        <authorList>
            <person name="Arick M.A. II"/>
            <person name="Hsu C.-Y."/>
            <person name="Magbanua Z."/>
            <person name="Pechanova O."/>
            <person name="Grover C."/>
            <person name="Miller E."/>
            <person name="Thrash A."/>
            <person name="Ezzel L."/>
            <person name="Alam S."/>
            <person name="Benzie J."/>
            <person name="Hamilton M."/>
            <person name="Karsi A."/>
            <person name="Lawrence M.L."/>
            <person name="Peterson D.G."/>
        </authorList>
    </citation>
    <scope>NUCLEOTIDE SEQUENCE [LARGE SCALE GENOMIC DNA]</scope>
    <source>
        <strain evidence="4">BAU-BD-2019</strain>
        <tissue evidence="3">Blood</tissue>
    </source>
</reference>
<organism evidence="3 4">
    <name type="scientific">Labeo rohita</name>
    <name type="common">Indian major carp</name>
    <name type="synonym">Cyprinus rohita</name>
    <dbReference type="NCBI Taxonomy" id="84645"/>
    <lineage>
        <taxon>Eukaryota</taxon>
        <taxon>Metazoa</taxon>
        <taxon>Chordata</taxon>
        <taxon>Craniata</taxon>
        <taxon>Vertebrata</taxon>
        <taxon>Euteleostomi</taxon>
        <taxon>Actinopterygii</taxon>
        <taxon>Neopterygii</taxon>
        <taxon>Teleostei</taxon>
        <taxon>Ostariophysi</taxon>
        <taxon>Cypriniformes</taxon>
        <taxon>Cyprinidae</taxon>
        <taxon>Labeoninae</taxon>
        <taxon>Labeonini</taxon>
        <taxon>Labeo</taxon>
    </lineage>
</organism>
<evidence type="ECO:0000313" key="3">
    <source>
        <dbReference type="EMBL" id="KAI2649267.1"/>
    </source>
</evidence>
<feature type="compositionally biased region" description="Low complexity" evidence="1">
    <location>
        <begin position="409"/>
        <end position="428"/>
    </location>
</feature>
<dbReference type="Proteomes" id="UP000830375">
    <property type="component" value="Unassembled WGS sequence"/>
</dbReference>
<feature type="domain" description="Reverse transcriptase" evidence="2">
    <location>
        <begin position="475"/>
        <end position="730"/>
    </location>
</feature>
<dbReference type="SUPFAM" id="SSF56219">
    <property type="entry name" value="DNase I-like"/>
    <property type="match status" value="1"/>
</dbReference>
<dbReference type="Pfam" id="PF00078">
    <property type="entry name" value="RVT_1"/>
    <property type="match status" value="1"/>
</dbReference>
<dbReference type="InterPro" id="IPR043502">
    <property type="entry name" value="DNA/RNA_pol_sf"/>
</dbReference>
<evidence type="ECO:0000313" key="4">
    <source>
        <dbReference type="Proteomes" id="UP000830375"/>
    </source>
</evidence>
<comment type="caution">
    <text evidence="3">The sequence shown here is derived from an EMBL/GenBank/DDBJ whole genome shotgun (WGS) entry which is preliminary data.</text>
</comment>
<dbReference type="SUPFAM" id="SSF56672">
    <property type="entry name" value="DNA/RNA polymerases"/>
    <property type="match status" value="1"/>
</dbReference>
<dbReference type="PROSITE" id="PS50878">
    <property type="entry name" value="RT_POL"/>
    <property type="match status" value="1"/>
</dbReference>
<dbReference type="PANTHER" id="PTHR47027:SF30">
    <property type="entry name" value="THAP-TYPE DOMAIN-CONTAINING PROTEIN"/>
    <property type="match status" value="1"/>
</dbReference>
<evidence type="ECO:0000256" key="1">
    <source>
        <dbReference type="SAM" id="MobiDB-lite"/>
    </source>
</evidence>
<accession>A0ABQ8LEZ5</accession>